<feature type="compositionally biased region" description="Basic and acidic residues" evidence="1">
    <location>
        <begin position="1"/>
        <end position="10"/>
    </location>
</feature>
<keyword evidence="3" id="KW-1185">Reference proteome</keyword>
<sequence length="59" mass="7136">MYTMMQRHEVNSAPDSSHQRINHEKSYTLHMIFNFQWVQMFCREITEDQAFKGSKTPQN</sequence>
<comment type="caution">
    <text evidence="2">The sequence shown here is derived from an EMBL/GenBank/DDBJ whole genome shotgun (WGS) entry which is preliminary data.</text>
</comment>
<dbReference type="EMBL" id="JXTB01000513">
    <property type="protein sequence ID" value="PON37918.1"/>
    <property type="molecule type" value="Genomic_DNA"/>
</dbReference>
<name>A0A2P5AMY3_PARAD</name>
<dbReference type="Proteomes" id="UP000237105">
    <property type="component" value="Unassembled WGS sequence"/>
</dbReference>
<accession>A0A2P5AMY3</accession>
<evidence type="ECO:0000313" key="2">
    <source>
        <dbReference type="EMBL" id="PON37918.1"/>
    </source>
</evidence>
<evidence type="ECO:0000256" key="1">
    <source>
        <dbReference type="SAM" id="MobiDB-lite"/>
    </source>
</evidence>
<gene>
    <name evidence="2" type="ORF">PanWU01x14_316640</name>
</gene>
<feature type="region of interest" description="Disordered" evidence="1">
    <location>
        <begin position="1"/>
        <end position="20"/>
    </location>
</feature>
<reference evidence="3" key="1">
    <citation type="submission" date="2016-06" db="EMBL/GenBank/DDBJ databases">
        <title>Parallel loss of symbiosis genes in relatives of nitrogen-fixing non-legume Parasponia.</title>
        <authorList>
            <person name="Van Velzen R."/>
            <person name="Holmer R."/>
            <person name="Bu F."/>
            <person name="Rutten L."/>
            <person name="Van Zeijl A."/>
            <person name="Liu W."/>
            <person name="Santuari L."/>
            <person name="Cao Q."/>
            <person name="Sharma T."/>
            <person name="Shen D."/>
            <person name="Roswanjaya Y."/>
            <person name="Wardhani T."/>
            <person name="Kalhor M.S."/>
            <person name="Jansen J."/>
            <person name="Van den Hoogen J."/>
            <person name="Gungor B."/>
            <person name="Hartog M."/>
            <person name="Hontelez J."/>
            <person name="Verver J."/>
            <person name="Yang W.-C."/>
            <person name="Schijlen E."/>
            <person name="Repin R."/>
            <person name="Schilthuizen M."/>
            <person name="Schranz E."/>
            <person name="Heidstra R."/>
            <person name="Miyata K."/>
            <person name="Fedorova E."/>
            <person name="Kohlen W."/>
            <person name="Bisseling T."/>
            <person name="Smit S."/>
            <person name="Geurts R."/>
        </authorList>
    </citation>
    <scope>NUCLEOTIDE SEQUENCE [LARGE SCALE GENOMIC DNA]</scope>
    <source>
        <strain evidence="3">cv. WU1-14</strain>
    </source>
</reference>
<protein>
    <submittedName>
        <fullName evidence="2">Uncharacterized protein</fullName>
    </submittedName>
</protein>
<evidence type="ECO:0000313" key="3">
    <source>
        <dbReference type="Proteomes" id="UP000237105"/>
    </source>
</evidence>
<proteinExistence type="predicted"/>
<organism evidence="2 3">
    <name type="scientific">Parasponia andersonii</name>
    <name type="common">Sponia andersonii</name>
    <dbReference type="NCBI Taxonomy" id="3476"/>
    <lineage>
        <taxon>Eukaryota</taxon>
        <taxon>Viridiplantae</taxon>
        <taxon>Streptophyta</taxon>
        <taxon>Embryophyta</taxon>
        <taxon>Tracheophyta</taxon>
        <taxon>Spermatophyta</taxon>
        <taxon>Magnoliopsida</taxon>
        <taxon>eudicotyledons</taxon>
        <taxon>Gunneridae</taxon>
        <taxon>Pentapetalae</taxon>
        <taxon>rosids</taxon>
        <taxon>fabids</taxon>
        <taxon>Rosales</taxon>
        <taxon>Cannabaceae</taxon>
        <taxon>Parasponia</taxon>
    </lineage>
</organism>
<dbReference type="AlphaFoldDB" id="A0A2P5AMY3"/>